<evidence type="ECO:0000313" key="2">
    <source>
        <dbReference type="Proteomes" id="UP001295794"/>
    </source>
</evidence>
<reference evidence="1" key="1">
    <citation type="submission" date="2023-11" db="EMBL/GenBank/DDBJ databases">
        <authorList>
            <person name="De Vega J J."/>
            <person name="De Vega J J."/>
        </authorList>
    </citation>
    <scope>NUCLEOTIDE SEQUENCE</scope>
</reference>
<protein>
    <submittedName>
        <fullName evidence="1">Uncharacterized protein</fullName>
    </submittedName>
</protein>
<dbReference type="Proteomes" id="UP001295794">
    <property type="component" value="Unassembled WGS sequence"/>
</dbReference>
<organism evidence="1 2">
    <name type="scientific">Mycena citricolor</name>
    <dbReference type="NCBI Taxonomy" id="2018698"/>
    <lineage>
        <taxon>Eukaryota</taxon>
        <taxon>Fungi</taxon>
        <taxon>Dikarya</taxon>
        <taxon>Basidiomycota</taxon>
        <taxon>Agaricomycotina</taxon>
        <taxon>Agaricomycetes</taxon>
        <taxon>Agaricomycetidae</taxon>
        <taxon>Agaricales</taxon>
        <taxon>Marasmiineae</taxon>
        <taxon>Mycenaceae</taxon>
        <taxon>Mycena</taxon>
    </lineage>
</organism>
<proteinExistence type="predicted"/>
<keyword evidence="2" id="KW-1185">Reference proteome</keyword>
<accession>A0AAD2HG44</accession>
<name>A0AAD2HG44_9AGAR</name>
<dbReference type="AlphaFoldDB" id="A0AAD2HG44"/>
<evidence type="ECO:0000313" key="1">
    <source>
        <dbReference type="EMBL" id="CAK5274130.1"/>
    </source>
</evidence>
<sequence>MAISTMALCKVIGRPPLILEDFESVLDRRETLRGGIGSRNTKRHDGTRRPCLRETELGSDGAREGGIRSVVLQRGAESLRVQSGPHDVLQDARPVLAPHRELRGVSVHKKKDSEISRANVGGANGSVRRYLGDQPVDDGLVLPEQDRPVAVREAVDSFLRCVFAVA</sequence>
<gene>
    <name evidence="1" type="ORF">MYCIT1_LOCUS21114</name>
</gene>
<comment type="caution">
    <text evidence="1">The sequence shown here is derived from an EMBL/GenBank/DDBJ whole genome shotgun (WGS) entry which is preliminary data.</text>
</comment>
<dbReference type="EMBL" id="CAVNYO010000400">
    <property type="protein sequence ID" value="CAK5274130.1"/>
    <property type="molecule type" value="Genomic_DNA"/>
</dbReference>